<gene>
    <name evidence="5" type="ORF">A4U43_C02F17540</name>
</gene>
<dbReference type="Gramene" id="ONK78342">
    <property type="protein sequence ID" value="ONK78342"/>
    <property type="gene ID" value="A4U43_C02F17540"/>
</dbReference>
<evidence type="ECO:0000256" key="2">
    <source>
        <dbReference type="PROSITE-ProRule" id="PRU00982"/>
    </source>
</evidence>
<evidence type="ECO:0000313" key="6">
    <source>
        <dbReference type="Proteomes" id="UP000243459"/>
    </source>
</evidence>
<evidence type="ECO:0000313" key="5">
    <source>
        <dbReference type="EMBL" id="ONK78342.1"/>
    </source>
</evidence>
<accession>A0A5P1FJP5</accession>
<evidence type="ECO:0000259" key="4">
    <source>
        <dbReference type="PROSITE" id="PS51649"/>
    </source>
</evidence>
<dbReference type="PROSITE" id="PS51649">
    <property type="entry name" value="NPH3"/>
    <property type="match status" value="1"/>
</dbReference>
<dbReference type="PANTHER" id="PTHR32370">
    <property type="entry name" value="OS12G0117600 PROTEIN"/>
    <property type="match status" value="1"/>
</dbReference>
<keyword evidence="1" id="KW-0833">Ubl conjugation pathway</keyword>
<dbReference type="Proteomes" id="UP000243459">
    <property type="component" value="Chromosome 2"/>
</dbReference>
<evidence type="ECO:0000256" key="1">
    <source>
        <dbReference type="ARBA" id="ARBA00022786"/>
    </source>
</evidence>
<dbReference type="EMBL" id="CM007382">
    <property type="protein sequence ID" value="ONK78342.1"/>
    <property type="molecule type" value="Genomic_DNA"/>
</dbReference>
<keyword evidence="6" id="KW-1185">Reference proteome</keyword>
<protein>
    <recommendedName>
        <fullName evidence="4">NPH3 domain-containing protein</fullName>
    </recommendedName>
</protein>
<comment type="similarity">
    <text evidence="2">Belongs to the NPH3 family.</text>
</comment>
<name>A0A5P1FJP5_ASPOF</name>
<dbReference type="InterPro" id="IPR043454">
    <property type="entry name" value="NPH3/RPT2-like"/>
</dbReference>
<dbReference type="AlphaFoldDB" id="A0A5P1FJP5"/>
<proteinExistence type="inferred from homology"/>
<evidence type="ECO:0000256" key="3">
    <source>
        <dbReference type="SAM" id="MobiDB-lite"/>
    </source>
</evidence>
<organism evidence="5 6">
    <name type="scientific">Asparagus officinalis</name>
    <name type="common">Garden asparagus</name>
    <dbReference type="NCBI Taxonomy" id="4686"/>
    <lineage>
        <taxon>Eukaryota</taxon>
        <taxon>Viridiplantae</taxon>
        <taxon>Streptophyta</taxon>
        <taxon>Embryophyta</taxon>
        <taxon>Tracheophyta</taxon>
        <taxon>Spermatophyta</taxon>
        <taxon>Magnoliopsida</taxon>
        <taxon>Liliopsida</taxon>
        <taxon>Asparagales</taxon>
        <taxon>Asparagaceae</taxon>
        <taxon>Asparagoideae</taxon>
        <taxon>Asparagus</taxon>
    </lineage>
</organism>
<feature type="domain" description="NPH3" evidence="4">
    <location>
        <begin position="1"/>
        <end position="78"/>
    </location>
</feature>
<dbReference type="UniPathway" id="UPA00143"/>
<reference evidence="6" key="1">
    <citation type="journal article" date="2017" name="Nat. Commun.">
        <title>The asparagus genome sheds light on the origin and evolution of a young Y chromosome.</title>
        <authorList>
            <person name="Harkess A."/>
            <person name="Zhou J."/>
            <person name="Xu C."/>
            <person name="Bowers J.E."/>
            <person name="Van der Hulst R."/>
            <person name="Ayyampalayam S."/>
            <person name="Mercati F."/>
            <person name="Riccardi P."/>
            <person name="McKain M.R."/>
            <person name="Kakrana A."/>
            <person name="Tang H."/>
            <person name="Ray J."/>
            <person name="Groenendijk J."/>
            <person name="Arikit S."/>
            <person name="Mathioni S.M."/>
            <person name="Nakano M."/>
            <person name="Shan H."/>
            <person name="Telgmann-Rauber A."/>
            <person name="Kanno A."/>
            <person name="Yue Z."/>
            <person name="Chen H."/>
            <person name="Li W."/>
            <person name="Chen Y."/>
            <person name="Xu X."/>
            <person name="Zhang Y."/>
            <person name="Luo S."/>
            <person name="Chen H."/>
            <person name="Gao J."/>
            <person name="Mao Z."/>
            <person name="Pires J.C."/>
            <person name="Luo M."/>
            <person name="Kudrna D."/>
            <person name="Wing R.A."/>
            <person name="Meyers B.C."/>
            <person name="Yi K."/>
            <person name="Kong H."/>
            <person name="Lavrijsen P."/>
            <person name="Sunseri F."/>
            <person name="Falavigna A."/>
            <person name="Ye Y."/>
            <person name="Leebens-Mack J.H."/>
            <person name="Chen G."/>
        </authorList>
    </citation>
    <scope>NUCLEOTIDE SEQUENCE [LARGE SCALE GENOMIC DNA]</scope>
    <source>
        <strain evidence="6">cv. DH0086</strain>
    </source>
</reference>
<dbReference type="Pfam" id="PF03000">
    <property type="entry name" value="NPH3"/>
    <property type="match status" value="1"/>
</dbReference>
<dbReference type="GO" id="GO:0016567">
    <property type="term" value="P:protein ubiquitination"/>
    <property type="evidence" value="ECO:0007669"/>
    <property type="project" value="UniProtKB-UniPathway"/>
</dbReference>
<feature type="region of interest" description="Disordered" evidence="3">
    <location>
        <begin position="142"/>
        <end position="161"/>
    </location>
</feature>
<sequence length="161" mass="18169">MAIIELLPDYARVIEDGLYRAIDIYLKAHPSLTESECKRLCNLIDCQKLSQKASNHAAQNDGLPVQMVWKRSSKLHCLSQRQLCLIEKGEPGKLKLEISRMRVRLSELEMEQSFMKRGMREGRSGKHGKAFFSSISQIFGPAAGKQHKSARKSMGVEGKSH</sequence>
<dbReference type="InterPro" id="IPR027356">
    <property type="entry name" value="NPH3_dom"/>
</dbReference>